<organism evidence="2 3">
    <name type="scientific">Polyangium mundeleinium</name>
    <dbReference type="NCBI Taxonomy" id="2995306"/>
    <lineage>
        <taxon>Bacteria</taxon>
        <taxon>Pseudomonadati</taxon>
        <taxon>Myxococcota</taxon>
        <taxon>Polyangia</taxon>
        <taxon>Polyangiales</taxon>
        <taxon>Polyangiaceae</taxon>
        <taxon>Polyangium</taxon>
    </lineage>
</organism>
<sequence>MKKLVGSTALALMMALPEVACAQPFPDCQSASNDGHNTGELIVGQMMARVACDRSSVNRAVDALPRAVASMRATWGGGDALKRCYFSGFYSGLIARLALEHAVCREADPSFPALSTLSVGKIASATFLAALNSGLLMTPNDVNEVFIAEHGFLDRSDPTSCRKTIDTAELGIVPPMILRTWGISLDVMEMRICQPF</sequence>
<evidence type="ECO:0008006" key="4">
    <source>
        <dbReference type="Google" id="ProtNLM"/>
    </source>
</evidence>
<feature type="signal peptide" evidence="1">
    <location>
        <begin position="1"/>
        <end position="22"/>
    </location>
</feature>
<keyword evidence="1" id="KW-0732">Signal</keyword>
<dbReference type="Proteomes" id="UP001221411">
    <property type="component" value="Unassembled WGS sequence"/>
</dbReference>
<proteinExistence type="predicted"/>
<evidence type="ECO:0000313" key="2">
    <source>
        <dbReference type="EMBL" id="MDC0747591.1"/>
    </source>
</evidence>
<evidence type="ECO:0000313" key="3">
    <source>
        <dbReference type="Proteomes" id="UP001221411"/>
    </source>
</evidence>
<keyword evidence="3" id="KW-1185">Reference proteome</keyword>
<dbReference type="EMBL" id="JAQNDO010000001">
    <property type="protein sequence ID" value="MDC0747591.1"/>
    <property type="molecule type" value="Genomic_DNA"/>
</dbReference>
<feature type="chain" id="PRO_5045525690" description="Lipoprotein" evidence="1">
    <location>
        <begin position="23"/>
        <end position="196"/>
    </location>
</feature>
<dbReference type="RefSeq" id="WP_271926111.1">
    <property type="nucleotide sequence ID" value="NZ_JAQNDO010000001.1"/>
</dbReference>
<reference evidence="2 3" key="1">
    <citation type="submission" date="2022-11" db="EMBL/GenBank/DDBJ databases">
        <title>Minimal conservation of predation-associated metabolite biosynthetic gene clusters underscores biosynthetic potential of Myxococcota including descriptions for ten novel species: Archangium lansinium sp. nov., Myxococcus landrumus sp. nov., Nannocystis bai.</title>
        <authorList>
            <person name="Ahearne A."/>
            <person name="Stevens C."/>
            <person name="Dowd S."/>
        </authorList>
    </citation>
    <scope>NUCLEOTIDE SEQUENCE [LARGE SCALE GENOMIC DNA]</scope>
    <source>
        <strain evidence="2 3">RJM3</strain>
    </source>
</reference>
<accession>A0ABT5F0I6</accession>
<name>A0ABT5F0I6_9BACT</name>
<evidence type="ECO:0000256" key="1">
    <source>
        <dbReference type="SAM" id="SignalP"/>
    </source>
</evidence>
<protein>
    <recommendedName>
        <fullName evidence="4">Lipoprotein</fullName>
    </recommendedName>
</protein>
<gene>
    <name evidence="2" type="ORF">POL67_40035</name>
</gene>
<comment type="caution">
    <text evidence="2">The sequence shown here is derived from an EMBL/GenBank/DDBJ whole genome shotgun (WGS) entry which is preliminary data.</text>
</comment>